<evidence type="ECO:0000313" key="2">
    <source>
        <dbReference type="Proteomes" id="UP001176940"/>
    </source>
</evidence>
<proteinExistence type="predicted"/>
<keyword evidence="2" id="KW-1185">Reference proteome</keyword>
<accession>A0ABN9LHR0</accession>
<comment type="caution">
    <text evidence="1">The sequence shown here is derived from an EMBL/GenBank/DDBJ whole genome shotgun (WGS) entry which is preliminary data.</text>
</comment>
<evidence type="ECO:0000313" key="1">
    <source>
        <dbReference type="EMBL" id="CAJ0941835.1"/>
    </source>
</evidence>
<organism evidence="1 2">
    <name type="scientific">Ranitomeya imitator</name>
    <name type="common">mimic poison frog</name>
    <dbReference type="NCBI Taxonomy" id="111125"/>
    <lineage>
        <taxon>Eukaryota</taxon>
        <taxon>Metazoa</taxon>
        <taxon>Chordata</taxon>
        <taxon>Craniata</taxon>
        <taxon>Vertebrata</taxon>
        <taxon>Euteleostomi</taxon>
        <taxon>Amphibia</taxon>
        <taxon>Batrachia</taxon>
        <taxon>Anura</taxon>
        <taxon>Neobatrachia</taxon>
        <taxon>Hyloidea</taxon>
        <taxon>Dendrobatidae</taxon>
        <taxon>Dendrobatinae</taxon>
        <taxon>Ranitomeya</taxon>
    </lineage>
</organism>
<gene>
    <name evidence="1" type="ORF">RIMI_LOCUS9367222</name>
</gene>
<dbReference type="EMBL" id="CAUEEQ010019374">
    <property type="protein sequence ID" value="CAJ0941835.1"/>
    <property type="molecule type" value="Genomic_DNA"/>
</dbReference>
<name>A0ABN9LHR0_9NEOB</name>
<evidence type="ECO:0008006" key="3">
    <source>
        <dbReference type="Google" id="ProtNLM"/>
    </source>
</evidence>
<protein>
    <recommendedName>
        <fullName evidence="3">DUF4371 domain-containing protein</fullName>
    </recommendedName>
</protein>
<dbReference type="Proteomes" id="UP001176940">
    <property type="component" value="Unassembled WGS sequence"/>
</dbReference>
<reference evidence="1" key="1">
    <citation type="submission" date="2023-07" db="EMBL/GenBank/DDBJ databases">
        <authorList>
            <person name="Stuckert A."/>
        </authorList>
    </citation>
    <scope>NUCLEOTIDE SEQUENCE</scope>
</reference>
<sequence>MFRIQVLLDIFFQAGRNDKTGEQIADMIISRLHEHAIDLKDCRGQGYDNGAHMSGRIKVGAANIKALSEEIKLLREKWPTLLSKASLVADCMGIPKDLLNAQQLRQRRSKHPEAASPEEHFKITTISEENLVASTEELIAAYPEDLTSSLLELSDLDLFRVEPGFAKTDYLKSRSSPMQRSFQQLLNESRKIEAQESNLENTLEWNTPSLYTPYPIWRL</sequence>